<dbReference type="Proteomes" id="UP000464957">
    <property type="component" value="Segment"/>
</dbReference>
<dbReference type="SMR" id="A0A6B9SZ81"/>
<name>A0A6B9SZ81_9CAUD</name>
<accession>A0A6B9SZ81</accession>
<sequence length="139" mass="15795">MAIAELNTLKPGSYYFSDIPANFGKSVVNNDLSASYDLKAIQESIIGIVSTKKGERPFNPEFGCDISNQLFENISPASAFAIKYSIENAISKWEPRVVIQKIEVLPLYDKNTYEIVVQYHLRTNFDRLFALKTRLVNRL</sequence>
<reference evidence="2 3" key="1">
    <citation type="submission" date="2019-12" db="EMBL/GenBank/DDBJ databases">
        <authorList>
            <person name="Harris M."/>
            <person name="Ho T.C."/>
            <person name="Fruchtman H."/>
            <person name="Garin M."/>
            <person name="Kubatin V."/>
            <person name="Lu T."/>
            <person name="Xue L."/>
            <person name="Marr M.T."/>
        </authorList>
    </citation>
    <scope>NUCLEOTIDE SEQUENCE [LARGE SCALE GENOMIC DNA]</scope>
</reference>
<proteinExistence type="predicted"/>
<dbReference type="SUPFAM" id="SSF160719">
    <property type="entry name" value="gpW/gp25-like"/>
    <property type="match status" value="1"/>
</dbReference>
<dbReference type="EMBL" id="MN794232">
    <property type="protein sequence ID" value="QHJ74522.1"/>
    <property type="molecule type" value="Genomic_DNA"/>
</dbReference>
<dbReference type="InterPro" id="IPR007048">
    <property type="entry name" value="IraD/Gp25-like"/>
</dbReference>
<evidence type="ECO:0000259" key="1">
    <source>
        <dbReference type="Pfam" id="PF04965"/>
    </source>
</evidence>
<evidence type="ECO:0000313" key="3">
    <source>
        <dbReference type="Proteomes" id="UP000464957"/>
    </source>
</evidence>
<feature type="domain" description="IraD/Gp25-like" evidence="1">
    <location>
        <begin position="39"/>
        <end position="124"/>
    </location>
</feature>
<dbReference type="Gene3D" id="3.10.450.40">
    <property type="match status" value="1"/>
</dbReference>
<evidence type="ECO:0000313" key="2">
    <source>
        <dbReference type="EMBL" id="QHJ74522.1"/>
    </source>
</evidence>
<protein>
    <recommendedName>
        <fullName evidence="1">IraD/Gp25-like domain-containing protein</fullName>
    </recommendedName>
</protein>
<dbReference type="Pfam" id="PF04965">
    <property type="entry name" value="GPW_gp25"/>
    <property type="match status" value="1"/>
</dbReference>
<organism evidence="2 3">
    <name type="scientific">Vibrio phage VH1_2019</name>
    <dbReference type="NCBI Taxonomy" id="2686307"/>
    <lineage>
        <taxon>Viruses</taxon>
        <taxon>Duplodnaviria</taxon>
        <taxon>Heunggongvirae</taxon>
        <taxon>Uroviricota</taxon>
        <taxon>Caudoviricetes</taxon>
        <taxon>Pantevenvirales</taxon>
        <taxon>Straboviridae</taxon>
        <taxon>Schizotequatrovirus</taxon>
        <taxon>Schizotequatrovirus KVP40</taxon>
    </lineage>
</organism>
<gene>
    <name evidence="2" type="ORF">VH12019_00222</name>
</gene>